<reference evidence="14" key="1">
    <citation type="submission" date="2022-08" db="EMBL/GenBank/DDBJ databases">
        <authorList>
            <person name="Marques A."/>
        </authorList>
    </citation>
    <scope>NUCLEOTIDE SEQUENCE</scope>
    <source>
        <strain evidence="14">RhyPub2mFocal</strain>
        <tissue evidence="14">Leaves</tissue>
    </source>
</reference>
<comment type="subcellular location">
    <subcellularLocation>
        <location evidence="2 13">Golgi apparatus membrane</location>
        <topology evidence="2 13">Single-pass type II membrane protein</topology>
    </subcellularLocation>
</comment>
<dbReference type="PANTHER" id="PTHR11214:SF322">
    <property type="entry name" value="HEXOSYLTRANSFERASE"/>
    <property type="match status" value="1"/>
</dbReference>
<dbReference type="EMBL" id="JAMFTS010000001">
    <property type="protein sequence ID" value="KAJ4807916.1"/>
    <property type="molecule type" value="Genomic_DNA"/>
</dbReference>
<comment type="similarity">
    <text evidence="4 13">Belongs to the glycosyltransferase 31 family.</text>
</comment>
<keyword evidence="12 13" id="KW-0464">Manganese</keyword>
<keyword evidence="10 13" id="KW-0333">Golgi apparatus</keyword>
<evidence type="ECO:0000313" key="14">
    <source>
        <dbReference type="EMBL" id="KAJ4807916.1"/>
    </source>
</evidence>
<sequence length="291" mass="33684">MRCKCIILNSILALSSLSILFLFLLLTIHLSPTTIHNPFIPVPSQQTFSLLIGILTRADLHSQRHFLRLVYGAQRTPPDVKIHVKFVFCRLTKVEQRALIALEILRFDDIVILNCTENMNFGKTYAFFSSLPKILPQQYDYVMKADDDVFIRLEGLSRSLKKLKRRDLYYGFVLPCTSYNPYSGYMAGMGFILSWDLVQWISVSDIPAQNQVGPEDKLVGQWLSMGNKGKNRVTEKPGMYDFPGTNGRCSHELIPETVAVHRLKRWDRWLQVLTFFNVTRVRSSKMYYFDK</sequence>
<organism evidence="14 15">
    <name type="scientific">Rhynchospora pubera</name>
    <dbReference type="NCBI Taxonomy" id="906938"/>
    <lineage>
        <taxon>Eukaryota</taxon>
        <taxon>Viridiplantae</taxon>
        <taxon>Streptophyta</taxon>
        <taxon>Embryophyta</taxon>
        <taxon>Tracheophyta</taxon>
        <taxon>Spermatophyta</taxon>
        <taxon>Magnoliopsida</taxon>
        <taxon>Liliopsida</taxon>
        <taxon>Poales</taxon>
        <taxon>Cyperaceae</taxon>
        <taxon>Cyperoideae</taxon>
        <taxon>Rhynchosporeae</taxon>
        <taxon>Rhynchospora</taxon>
    </lineage>
</organism>
<dbReference type="GO" id="GO:0000139">
    <property type="term" value="C:Golgi membrane"/>
    <property type="evidence" value="ECO:0007669"/>
    <property type="project" value="UniProtKB-SubCell"/>
</dbReference>
<keyword evidence="9" id="KW-1133">Transmembrane helix</keyword>
<dbReference type="Pfam" id="PF01762">
    <property type="entry name" value="Galactosyl_T"/>
    <property type="match status" value="1"/>
</dbReference>
<evidence type="ECO:0000256" key="3">
    <source>
        <dbReference type="ARBA" id="ARBA00004922"/>
    </source>
</evidence>
<keyword evidence="5 13" id="KW-0328">Glycosyltransferase</keyword>
<dbReference type="GO" id="GO:0016758">
    <property type="term" value="F:hexosyltransferase activity"/>
    <property type="evidence" value="ECO:0007669"/>
    <property type="project" value="InterPro"/>
</dbReference>
<name>A0AAV8GWD5_9POAL</name>
<protein>
    <recommendedName>
        <fullName evidence="13">Hexosyltransferase</fullName>
        <ecNumber evidence="13">2.4.1.-</ecNumber>
    </recommendedName>
</protein>
<dbReference type="PANTHER" id="PTHR11214">
    <property type="entry name" value="BETA-1,3-N-ACETYLGLUCOSAMINYLTRANSFERASE"/>
    <property type="match status" value="1"/>
</dbReference>
<accession>A0AAV8GWD5</accession>
<evidence type="ECO:0000256" key="7">
    <source>
        <dbReference type="ARBA" id="ARBA00022692"/>
    </source>
</evidence>
<evidence type="ECO:0000256" key="6">
    <source>
        <dbReference type="ARBA" id="ARBA00022679"/>
    </source>
</evidence>
<comment type="cofactor">
    <cofactor evidence="1 13">
        <name>Mn(2+)</name>
        <dbReference type="ChEBI" id="CHEBI:29035"/>
    </cofactor>
</comment>
<dbReference type="Gene3D" id="3.90.550.50">
    <property type="match status" value="1"/>
</dbReference>
<evidence type="ECO:0000256" key="13">
    <source>
        <dbReference type="RuleBase" id="RU363063"/>
    </source>
</evidence>
<dbReference type="EC" id="2.4.1.-" evidence="13"/>
<keyword evidence="15" id="KW-1185">Reference proteome</keyword>
<keyword evidence="11" id="KW-0472">Membrane</keyword>
<evidence type="ECO:0000256" key="10">
    <source>
        <dbReference type="ARBA" id="ARBA00023034"/>
    </source>
</evidence>
<evidence type="ECO:0000313" key="15">
    <source>
        <dbReference type="Proteomes" id="UP001140206"/>
    </source>
</evidence>
<evidence type="ECO:0000256" key="11">
    <source>
        <dbReference type="ARBA" id="ARBA00023136"/>
    </source>
</evidence>
<dbReference type="Proteomes" id="UP001140206">
    <property type="component" value="Chromosome 1"/>
</dbReference>
<comment type="pathway">
    <text evidence="3">Protein modification; protein glycosylation.</text>
</comment>
<evidence type="ECO:0000256" key="12">
    <source>
        <dbReference type="ARBA" id="ARBA00023211"/>
    </source>
</evidence>
<evidence type="ECO:0000256" key="8">
    <source>
        <dbReference type="ARBA" id="ARBA00022968"/>
    </source>
</evidence>
<evidence type="ECO:0000256" key="5">
    <source>
        <dbReference type="ARBA" id="ARBA00022676"/>
    </source>
</evidence>
<proteinExistence type="inferred from homology"/>
<evidence type="ECO:0000256" key="4">
    <source>
        <dbReference type="ARBA" id="ARBA00008661"/>
    </source>
</evidence>
<evidence type="ECO:0000256" key="2">
    <source>
        <dbReference type="ARBA" id="ARBA00004323"/>
    </source>
</evidence>
<evidence type="ECO:0000256" key="9">
    <source>
        <dbReference type="ARBA" id="ARBA00022989"/>
    </source>
</evidence>
<keyword evidence="6" id="KW-0808">Transferase</keyword>
<keyword evidence="7" id="KW-0812">Transmembrane</keyword>
<gene>
    <name evidence="14" type="ORF">LUZ62_020482</name>
</gene>
<evidence type="ECO:0000256" key="1">
    <source>
        <dbReference type="ARBA" id="ARBA00001936"/>
    </source>
</evidence>
<dbReference type="FunFam" id="3.90.550.50:FF:000027">
    <property type="entry name" value="Hexosyltransferase"/>
    <property type="match status" value="1"/>
</dbReference>
<comment type="caution">
    <text evidence="14">The sequence shown here is derived from an EMBL/GenBank/DDBJ whole genome shotgun (WGS) entry which is preliminary data.</text>
</comment>
<keyword evidence="8" id="KW-0735">Signal-anchor</keyword>
<dbReference type="AlphaFoldDB" id="A0AAV8GWD5"/>
<dbReference type="InterPro" id="IPR002659">
    <property type="entry name" value="Glyco_trans_31"/>
</dbReference>